<gene>
    <name evidence="7" type="ORF">S01H1_28179</name>
</gene>
<evidence type="ECO:0000313" key="7">
    <source>
        <dbReference type="EMBL" id="GAF95378.1"/>
    </source>
</evidence>
<feature type="coiled-coil region" evidence="4">
    <location>
        <begin position="118"/>
        <end position="173"/>
    </location>
</feature>
<feature type="domain" description="Prohead serine protease" evidence="6">
    <location>
        <begin position="7"/>
        <end position="100"/>
    </location>
</feature>
<sequence>DLPIGKNLWIKRDNKGLIAKTQYANHAEADKVYQYRKDGFPLAQSIGFVPLAWETFKDGDRKDGARRKFTKWAMLEYSDVPVPANPEATPIAVSKGFNPVKEEVTKMWGVIDKALAVKKVADEKIKEVAEEAENIEGQIEEANSIIGWKKYEATLAEDELKAVKQAYDNWQKENPEDLEVSYDHWAYFANNPYADENYLKDAWNDEWEIDCEGTLEDHFINWIEKDKKEDDSEEEGKKSNNDESIDSSGDRKDLENSSTNGYISTDGYINSGDLSYTTW</sequence>
<evidence type="ECO:0000256" key="4">
    <source>
        <dbReference type="SAM" id="Coils"/>
    </source>
</evidence>
<evidence type="ECO:0000256" key="5">
    <source>
        <dbReference type="SAM" id="MobiDB-lite"/>
    </source>
</evidence>
<keyword evidence="1" id="KW-1188">Viral release from host cell</keyword>
<reference evidence="7" key="1">
    <citation type="journal article" date="2014" name="Front. Microbiol.">
        <title>High frequency of phylogenetically diverse reductive dehalogenase-homologous genes in deep subseafloor sedimentary metagenomes.</title>
        <authorList>
            <person name="Kawai M."/>
            <person name="Futagami T."/>
            <person name="Toyoda A."/>
            <person name="Takaki Y."/>
            <person name="Nishi S."/>
            <person name="Hori S."/>
            <person name="Arai W."/>
            <person name="Tsubouchi T."/>
            <person name="Morono Y."/>
            <person name="Uchiyama I."/>
            <person name="Ito T."/>
            <person name="Fujiyama A."/>
            <person name="Inagaki F."/>
            <person name="Takami H."/>
        </authorList>
    </citation>
    <scope>NUCLEOTIDE SEQUENCE</scope>
    <source>
        <strain evidence="7">Expedition CK06-06</strain>
    </source>
</reference>
<keyword evidence="3" id="KW-0378">Hydrolase</keyword>
<feature type="region of interest" description="Disordered" evidence="5">
    <location>
        <begin position="226"/>
        <end position="279"/>
    </location>
</feature>
<feature type="non-terminal residue" evidence="7">
    <location>
        <position position="1"/>
    </location>
</feature>
<evidence type="ECO:0000256" key="2">
    <source>
        <dbReference type="ARBA" id="ARBA00022670"/>
    </source>
</evidence>
<name>X0TP89_9ZZZZ</name>
<organism evidence="7">
    <name type="scientific">marine sediment metagenome</name>
    <dbReference type="NCBI Taxonomy" id="412755"/>
    <lineage>
        <taxon>unclassified sequences</taxon>
        <taxon>metagenomes</taxon>
        <taxon>ecological metagenomes</taxon>
    </lineage>
</organism>
<accession>X0TP89</accession>
<feature type="non-terminal residue" evidence="7">
    <location>
        <position position="279"/>
    </location>
</feature>
<dbReference type="EMBL" id="BARS01017206">
    <property type="protein sequence ID" value="GAF95378.1"/>
    <property type="molecule type" value="Genomic_DNA"/>
</dbReference>
<keyword evidence="4" id="KW-0175">Coiled coil</keyword>
<protein>
    <recommendedName>
        <fullName evidence="6">Prohead serine protease domain-containing protein</fullName>
    </recommendedName>
</protein>
<dbReference type="GO" id="GO:0008233">
    <property type="term" value="F:peptidase activity"/>
    <property type="evidence" value="ECO:0007669"/>
    <property type="project" value="UniProtKB-KW"/>
</dbReference>
<dbReference type="GO" id="GO:0006508">
    <property type="term" value="P:proteolysis"/>
    <property type="evidence" value="ECO:0007669"/>
    <property type="project" value="UniProtKB-KW"/>
</dbReference>
<feature type="compositionally biased region" description="Basic and acidic residues" evidence="5">
    <location>
        <begin position="226"/>
        <end position="241"/>
    </location>
</feature>
<comment type="caution">
    <text evidence="7">The sequence shown here is derived from an EMBL/GenBank/DDBJ whole genome shotgun (WGS) entry which is preliminary data.</text>
</comment>
<proteinExistence type="predicted"/>
<dbReference type="AlphaFoldDB" id="X0TP89"/>
<evidence type="ECO:0000256" key="1">
    <source>
        <dbReference type="ARBA" id="ARBA00022612"/>
    </source>
</evidence>
<dbReference type="InterPro" id="IPR054613">
    <property type="entry name" value="Peptidase_S78_dom"/>
</dbReference>
<evidence type="ECO:0000256" key="3">
    <source>
        <dbReference type="ARBA" id="ARBA00022801"/>
    </source>
</evidence>
<keyword evidence="2" id="KW-0645">Protease</keyword>
<dbReference type="Pfam" id="PF04586">
    <property type="entry name" value="Peptidase_S78"/>
    <property type="match status" value="1"/>
</dbReference>
<evidence type="ECO:0000259" key="6">
    <source>
        <dbReference type="Pfam" id="PF04586"/>
    </source>
</evidence>